<keyword evidence="4" id="KW-1185">Reference proteome</keyword>
<accession>A0ABU7GFD5</accession>
<dbReference type="SMART" id="SM01152">
    <property type="entry name" value="DUF167"/>
    <property type="match status" value="1"/>
</dbReference>
<protein>
    <recommendedName>
        <fullName evidence="2">UPF0235 protein VRS74_08475</fullName>
    </recommendedName>
</protein>
<dbReference type="Gene3D" id="3.30.1200.10">
    <property type="entry name" value="YggU-like"/>
    <property type="match status" value="1"/>
</dbReference>
<dbReference type="PANTHER" id="PTHR13420">
    <property type="entry name" value="UPF0235 PROTEIN C15ORF40"/>
    <property type="match status" value="1"/>
</dbReference>
<dbReference type="HAMAP" id="MF_00634">
    <property type="entry name" value="UPF0235"/>
    <property type="match status" value="1"/>
</dbReference>
<dbReference type="RefSeq" id="WP_354144822.1">
    <property type="nucleotide sequence ID" value="NZ_JAZDQV010000007.1"/>
</dbReference>
<dbReference type="InterPro" id="IPR036591">
    <property type="entry name" value="YggU-like_sf"/>
</dbReference>
<evidence type="ECO:0000256" key="2">
    <source>
        <dbReference type="HAMAP-Rule" id="MF_00634"/>
    </source>
</evidence>
<evidence type="ECO:0000313" key="3">
    <source>
        <dbReference type="EMBL" id="MEE1877716.1"/>
    </source>
</evidence>
<reference evidence="3 4" key="1">
    <citation type="submission" date="2024-01" db="EMBL/GenBank/DDBJ databases">
        <title>The genome sequence of Erythrobacteraceae sp. strain 1XM1-14.</title>
        <authorList>
            <person name="Liu Y."/>
        </authorList>
    </citation>
    <scope>NUCLEOTIDE SEQUENCE [LARGE SCALE GENOMIC DNA]</scope>
    <source>
        <strain evidence="3 4">1XM1-14</strain>
    </source>
</reference>
<organism evidence="3 4">
    <name type="scientific">Altererythrobacter litoralis</name>
    <dbReference type="NCBI Taxonomy" id="3113904"/>
    <lineage>
        <taxon>Bacteria</taxon>
        <taxon>Pseudomonadati</taxon>
        <taxon>Pseudomonadota</taxon>
        <taxon>Alphaproteobacteria</taxon>
        <taxon>Sphingomonadales</taxon>
        <taxon>Erythrobacteraceae</taxon>
        <taxon>Altererythrobacter</taxon>
    </lineage>
</organism>
<dbReference type="Proteomes" id="UP001343492">
    <property type="component" value="Unassembled WGS sequence"/>
</dbReference>
<proteinExistence type="inferred from homology"/>
<dbReference type="InterPro" id="IPR003746">
    <property type="entry name" value="DUF167"/>
</dbReference>
<evidence type="ECO:0000313" key="4">
    <source>
        <dbReference type="Proteomes" id="UP001343492"/>
    </source>
</evidence>
<dbReference type="SUPFAM" id="SSF69786">
    <property type="entry name" value="YggU-like"/>
    <property type="match status" value="1"/>
</dbReference>
<comment type="similarity">
    <text evidence="1 2">Belongs to the UPF0235 family.</text>
</comment>
<dbReference type="NCBIfam" id="TIGR00251">
    <property type="entry name" value="DUF167 family protein"/>
    <property type="match status" value="1"/>
</dbReference>
<dbReference type="Pfam" id="PF02594">
    <property type="entry name" value="DUF167"/>
    <property type="match status" value="1"/>
</dbReference>
<name>A0ABU7GFD5_9SPHN</name>
<dbReference type="EMBL" id="JAZDQV010000007">
    <property type="protein sequence ID" value="MEE1877716.1"/>
    <property type="molecule type" value="Genomic_DNA"/>
</dbReference>
<dbReference type="PANTHER" id="PTHR13420:SF7">
    <property type="entry name" value="UPF0235 PROTEIN C15ORF40"/>
    <property type="match status" value="1"/>
</dbReference>
<gene>
    <name evidence="3" type="ORF">VRS74_08475</name>
</gene>
<sequence length="98" mass="10465">MARPRAELPPPEAVHALIDGEGRLALRVTPGARSEAMSIDGGQLLVKVRARPQDGAANQAVLELLARALDIAPSRIELLRGASAREKLFRIVAWASPP</sequence>
<comment type="caution">
    <text evidence="3">The sequence shown here is derived from an EMBL/GenBank/DDBJ whole genome shotgun (WGS) entry which is preliminary data.</text>
</comment>
<evidence type="ECO:0000256" key="1">
    <source>
        <dbReference type="ARBA" id="ARBA00010364"/>
    </source>
</evidence>